<sequence length="92" mass="10074">MPARHLPTVVFQEPPSSPGSGEGKPKEMIGREQITRENDPDDFYLTRVDQMSDKDRARDPGIIGVAVLIAAPFIFVLWGLASGFFLQFGSGP</sequence>
<feature type="transmembrane region" description="Helical" evidence="2">
    <location>
        <begin position="61"/>
        <end position="86"/>
    </location>
</feature>
<keyword evidence="2" id="KW-0812">Transmembrane</keyword>
<evidence type="ECO:0000313" key="3">
    <source>
        <dbReference type="EMBL" id="CEM33700.1"/>
    </source>
</evidence>
<proteinExistence type="predicted"/>
<dbReference type="AlphaFoldDB" id="A0A0G4GSP5"/>
<name>A0A0G4GSP5_VITBC</name>
<feature type="region of interest" description="Disordered" evidence="1">
    <location>
        <begin position="1"/>
        <end position="44"/>
    </location>
</feature>
<evidence type="ECO:0000256" key="1">
    <source>
        <dbReference type="SAM" id="MobiDB-lite"/>
    </source>
</evidence>
<accession>A0A0G4GSP5</accession>
<dbReference type="VEuPathDB" id="CryptoDB:Vbra_18613"/>
<organism evidence="3 4">
    <name type="scientific">Vitrella brassicaformis (strain CCMP3155)</name>
    <dbReference type="NCBI Taxonomy" id="1169540"/>
    <lineage>
        <taxon>Eukaryota</taxon>
        <taxon>Sar</taxon>
        <taxon>Alveolata</taxon>
        <taxon>Colpodellida</taxon>
        <taxon>Vitrellaceae</taxon>
        <taxon>Vitrella</taxon>
    </lineage>
</organism>
<dbReference type="Proteomes" id="UP000041254">
    <property type="component" value="Unassembled WGS sequence"/>
</dbReference>
<gene>
    <name evidence="3" type="ORF">Vbra_18613</name>
</gene>
<reference evidence="3 4" key="1">
    <citation type="submission" date="2014-11" db="EMBL/GenBank/DDBJ databases">
        <authorList>
            <person name="Zhu J."/>
            <person name="Qi W."/>
            <person name="Song R."/>
        </authorList>
    </citation>
    <scope>NUCLEOTIDE SEQUENCE [LARGE SCALE GENOMIC DNA]</scope>
</reference>
<feature type="compositionally biased region" description="Basic and acidic residues" evidence="1">
    <location>
        <begin position="23"/>
        <end position="38"/>
    </location>
</feature>
<keyword evidence="4" id="KW-1185">Reference proteome</keyword>
<dbReference type="EMBL" id="CDMY01000791">
    <property type="protein sequence ID" value="CEM33700.1"/>
    <property type="molecule type" value="Genomic_DNA"/>
</dbReference>
<evidence type="ECO:0000313" key="4">
    <source>
        <dbReference type="Proteomes" id="UP000041254"/>
    </source>
</evidence>
<keyword evidence="2" id="KW-0472">Membrane</keyword>
<dbReference type="InParanoid" id="A0A0G4GSP5"/>
<keyword evidence="2" id="KW-1133">Transmembrane helix</keyword>
<protein>
    <submittedName>
        <fullName evidence="3">Uncharacterized protein</fullName>
    </submittedName>
</protein>
<evidence type="ECO:0000256" key="2">
    <source>
        <dbReference type="SAM" id="Phobius"/>
    </source>
</evidence>
<dbReference type="OrthoDB" id="196545at2759"/>